<dbReference type="PANTHER" id="PTHR43605">
    <property type="entry name" value="ACYL-COENZYME A SYNTHETASE"/>
    <property type="match status" value="1"/>
</dbReference>
<evidence type="ECO:0000256" key="1">
    <source>
        <dbReference type="ARBA" id="ARBA00006432"/>
    </source>
</evidence>
<dbReference type="Gene3D" id="3.30.300.30">
    <property type="match status" value="1"/>
</dbReference>
<feature type="compositionally biased region" description="Basic and acidic residues" evidence="5">
    <location>
        <begin position="548"/>
        <end position="560"/>
    </location>
</feature>
<dbReference type="InterPro" id="IPR000873">
    <property type="entry name" value="AMP-dep_synth/lig_dom"/>
</dbReference>
<keyword evidence="3" id="KW-0547">Nucleotide-binding</keyword>
<dbReference type="InterPro" id="IPR045851">
    <property type="entry name" value="AMP-bd_C_sf"/>
</dbReference>
<reference evidence="8" key="1">
    <citation type="submission" date="2024-06" db="EMBL/GenBank/DDBJ databases">
        <title>Complete genome of Salinicola endophyticus HNIBRBA4755.</title>
        <authorList>
            <person name="Shin S.Y."/>
            <person name="Kang H."/>
            <person name="Song J."/>
        </authorList>
    </citation>
    <scope>NUCLEOTIDE SEQUENCE</scope>
    <source>
        <strain evidence="8">HNIBRBA4755</strain>
    </source>
</reference>
<evidence type="ECO:0000259" key="7">
    <source>
        <dbReference type="Pfam" id="PF13193"/>
    </source>
</evidence>
<dbReference type="GO" id="GO:0006633">
    <property type="term" value="P:fatty acid biosynthetic process"/>
    <property type="evidence" value="ECO:0007669"/>
    <property type="project" value="TreeGrafter"/>
</dbReference>
<evidence type="ECO:0000256" key="4">
    <source>
        <dbReference type="ARBA" id="ARBA00022840"/>
    </source>
</evidence>
<sequence>MSATAEFFAARDFLLAQREDYTRAYQDFRWPRLTHFNWALDVFDVQAAGNTRTALWLVDEDGGELKRSFDDMRRRSNQLANHLRAQGVKRGDALLLMLDNVVELWETLLAAIKLGAVIVPATTLLAAQDLPDRLQRGNIRHLVVGQAHTAKFDGLDPGLTRIAVGDTVPGWQAYDDAFDADDSFTPDAPTRADEPLLLYFTSGTTSRPKLVVHTHQSYPLGSLSTLYWIGLRPDDIHYNISSPGWAKHAWSNVFAPWNAGCTIFVYRAARFSAAATLDAIARYGVTTLCAPPTVWRHLIQEDLASYRTQLRALVGAGEPLNPEVIERVRRAWKLEIRDGYGQTETTAQIGNPPGQPMRAGSMGRPLPGYRIALLDADGQERDEGEIAIRLDERPVGLMQEYRDDAARMRQVLDEGYYRTGDVARRDADGYYWYIGRADDVFKSSDYRISPFELESLLIEHEAVAEAAVVPAPDELRLNVPKAYLTLRQGFEPDRDTALSILRFAAARLAPYQRIRRLEFFELPKTISGKIRRVELRAHAATAAADPNGTHDEYRESDFPELRQPPGTP</sequence>
<dbReference type="InterPro" id="IPR051087">
    <property type="entry name" value="Mitochondrial_ACSM"/>
</dbReference>
<comment type="similarity">
    <text evidence="1">Belongs to the ATP-dependent AMP-binding enzyme family.</text>
</comment>
<dbReference type="Pfam" id="PF13193">
    <property type="entry name" value="AMP-binding_C"/>
    <property type="match status" value="1"/>
</dbReference>
<dbReference type="InterPro" id="IPR020845">
    <property type="entry name" value="AMP-binding_CS"/>
</dbReference>
<protein>
    <submittedName>
        <fullName evidence="8">AMP-binding protein</fullName>
    </submittedName>
</protein>
<feature type="domain" description="AMP-binding enzyme C-terminal" evidence="7">
    <location>
        <begin position="452"/>
        <end position="529"/>
    </location>
</feature>
<dbReference type="AlphaFoldDB" id="A0AB74UCQ8"/>
<dbReference type="Gene3D" id="3.40.50.12780">
    <property type="entry name" value="N-terminal domain of ligase-like"/>
    <property type="match status" value="1"/>
</dbReference>
<evidence type="ECO:0000259" key="6">
    <source>
        <dbReference type="Pfam" id="PF00501"/>
    </source>
</evidence>
<dbReference type="SUPFAM" id="SSF56801">
    <property type="entry name" value="Acetyl-CoA synthetase-like"/>
    <property type="match status" value="1"/>
</dbReference>
<gene>
    <name evidence="8" type="ORF">ABV408_19160</name>
</gene>
<dbReference type="RefSeq" id="WP_353980462.1">
    <property type="nucleotide sequence ID" value="NZ_CP159578.1"/>
</dbReference>
<dbReference type="PROSITE" id="PS00455">
    <property type="entry name" value="AMP_BINDING"/>
    <property type="match status" value="1"/>
</dbReference>
<feature type="domain" description="AMP-dependent synthetase/ligase" evidence="6">
    <location>
        <begin position="53"/>
        <end position="390"/>
    </location>
</feature>
<evidence type="ECO:0000313" key="8">
    <source>
        <dbReference type="EMBL" id="XCJ79538.1"/>
    </source>
</evidence>
<dbReference type="InterPro" id="IPR042099">
    <property type="entry name" value="ANL_N_sf"/>
</dbReference>
<organism evidence="8">
    <name type="scientific">Salinicola endophyticus</name>
    <dbReference type="NCBI Taxonomy" id="1949083"/>
    <lineage>
        <taxon>Bacteria</taxon>
        <taxon>Pseudomonadati</taxon>
        <taxon>Pseudomonadota</taxon>
        <taxon>Gammaproteobacteria</taxon>
        <taxon>Oceanospirillales</taxon>
        <taxon>Halomonadaceae</taxon>
        <taxon>Salinicola</taxon>
    </lineage>
</organism>
<evidence type="ECO:0000256" key="2">
    <source>
        <dbReference type="ARBA" id="ARBA00022598"/>
    </source>
</evidence>
<dbReference type="GO" id="GO:0015645">
    <property type="term" value="F:fatty acid ligase activity"/>
    <property type="evidence" value="ECO:0007669"/>
    <property type="project" value="TreeGrafter"/>
</dbReference>
<evidence type="ECO:0000256" key="3">
    <source>
        <dbReference type="ARBA" id="ARBA00022741"/>
    </source>
</evidence>
<feature type="region of interest" description="Disordered" evidence="5">
    <location>
        <begin position="541"/>
        <end position="568"/>
    </location>
</feature>
<dbReference type="InterPro" id="IPR025110">
    <property type="entry name" value="AMP-bd_C"/>
</dbReference>
<dbReference type="PANTHER" id="PTHR43605:SF10">
    <property type="entry name" value="ACYL-COA SYNTHETASE MEDIUM CHAIN FAMILY MEMBER 3"/>
    <property type="match status" value="1"/>
</dbReference>
<dbReference type="GO" id="GO:0004321">
    <property type="term" value="F:fatty-acyl-CoA synthase activity"/>
    <property type="evidence" value="ECO:0007669"/>
    <property type="project" value="TreeGrafter"/>
</dbReference>
<dbReference type="GO" id="GO:0006637">
    <property type="term" value="P:acyl-CoA metabolic process"/>
    <property type="evidence" value="ECO:0007669"/>
    <property type="project" value="TreeGrafter"/>
</dbReference>
<keyword evidence="4" id="KW-0067">ATP-binding</keyword>
<dbReference type="GO" id="GO:0005524">
    <property type="term" value="F:ATP binding"/>
    <property type="evidence" value="ECO:0007669"/>
    <property type="project" value="UniProtKB-KW"/>
</dbReference>
<dbReference type="GO" id="GO:0016405">
    <property type="term" value="F:CoA-ligase activity"/>
    <property type="evidence" value="ECO:0007669"/>
    <property type="project" value="UniProtKB-ARBA"/>
</dbReference>
<evidence type="ECO:0000256" key="5">
    <source>
        <dbReference type="SAM" id="MobiDB-lite"/>
    </source>
</evidence>
<accession>A0AB74UCQ8</accession>
<proteinExistence type="inferred from homology"/>
<name>A0AB74UCQ8_9GAMM</name>
<dbReference type="Pfam" id="PF00501">
    <property type="entry name" value="AMP-binding"/>
    <property type="match status" value="1"/>
</dbReference>
<keyword evidence="2" id="KW-0436">Ligase</keyword>
<dbReference type="EMBL" id="CP159578">
    <property type="protein sequence ID" value="XCJ79538.1"/>
    <property type="molecule type" value="Genomic_DNA"/>
</dbReference>
<dbReference type="FunFam" id="3.30.300.30:FF:000028">
    <property type="entry name" value="AMP-dependent synthetase"/>
    <property type="match status" value="1"/>
</dbReference>